<dbReference type="GO" id="GO:0006351">
    <property type="term" value="P:DNA-templated transcription"/>
    <property type="evidence" value="ECO:0007669"/>
    <property type="project" value="InterPro"/>
</dbReference>
<dbReference type="InterPro" id="IPR007219">
    <property type="entry name" value="XnlR_reg_dom"/>
</dbReference>
<feature type="region of interest" description="Disordered" evidence="6">
    <location>
        <begin position="686"/>
        <end position="763"/>
    </location>
</feature>
<evidence type="ECO:0000256" key="3">
    <source>
        <dbReference type="ARBA" id="ARBA00023125"/>
    </source>
</evidence>
<feature type="compositionally biased region" description="Low complexity" evidence="6">
    <location>
        <begin position="53"/>
        <end position="71"/>
    </location>
</feature>
<evidence type="ECO:0000256" key="4">
    <source>
        <dbReference type="ARBA" id="ARBA00023163"/>
    </source>
</evidence>
<dbReference type="PANTHER" id="PTHR31668">
    <property type="entry name" value="GLUCOSE TRANSPORT TRANSCRIPTION REGULATOR RGT1-RELATED-RELATED"/>
    <property type="match status" value="1"/>
</dbReference>
<keyword evidence="9" id="KW-1185">Reference proteome</keyword>
<feature type="domain" description="Xylanolytic transcriptional activator regulatory" evidence="7">
    <location>
        <begin position="344"/>
        <end position="417"/>
    </location>
</feature>
<dbReference type="SMART" id="SM00906">
    <property type="entry name" value="Fungal_trans"/>
    <property type="match status" value="1"/>
</dbReference>
<dbReference type="AlphaFoldDB" id="A0AAF0DLT7"/>
<feature type="region of interest" description="Disordered" evidence="6">
    <location>
        <begin position="1"/>
        <end position="85"/>
    </location>
</feature>
<dbReference type="Proteomes" id="UP001219355">
    <property type="component" value="Chromosome 3"/>
</dbReference>
<evidence type="ECO:0000256" key="6">
    <source>
        <dbReference type="SAM" id="MobiDB-lite"/>
    </source>
</evidence>
<keyword evidence="4" id="KW-0804">Transcription</keyword>
<dbReference type="InterPro" id="IPR001138">
    <property type="entry name" value="Zn2Cys6_DnaBD"/>
</dbReference>
<dbReference type="GO" id="GO:0005634">
    <property type="term" value="C:nucleus"/>
    <property type="evidence" value="ECO:0007669"/>
    <property type="project" value="TreeGrafter"/>
</dbReference>
<keyword evidence="5" id="KW-0539">Nucleus</keyword>
<evidence type="ECO:0000256" key="2">
    <source>
        <dbReference type="ARBA" id="ARBA00023015"/>
    </source>
</evidence>
<dbReference type="GO" id="GO:0001080">
    <property type="term" value="P:nitrogen catabolite activation of transcription from RNA polymerase II promoter"/>
    <property type="evidence" value="ECO:0007669"/>
    <property type="project" value="TreeGrafter"/>
</dbReference>
<evidence type="ECO:0000259" key="7">
    <source>
        <dbReference type="SMART" id="SM00906"/>
    </source>
</evidence>
<dbReference type="GO" id="GO:0008270">
    <property type="term" value="F:zinc ion binding"/>
    <property type="evidence" value="ECO:0007669"/>
    <property type="project" value="InterPro"/>
</dbReference>
<evidence type="ECO:0000256" key="1">
    <source>
        <dbReference type="ARBA" id="ARBA00022723"/>
    </source>
</evidence>
<feature type="compositionally biased region" description="Acidic residues" evidence="6">
    <location>
        <begin position="690"/>
        <end position="707"/>
    </location>
</feature>
<reference evidence="8" key="1">
    <citation type="submission" date="2023-03" db="EMBL/GenBank/DDBJ databases">
        <title>Emydomyces testavorans Genome Sequence.</title>
        <authorList>
            <person name="Hoyer L."/>
        </authorList>
    </citation>
    <scope>NUCLEOTIDE SEQUENCE</scope>
    <source>
        <strain evidence="8">16-2883</strain>
    </source>
</reference>
<accession>A0AAF0DLT7</accession>
<name>A0AAF0DLT7_9EURO</name>
<sequence length="763" mass="83933">MDPVVVSTNQQSSASSRPELSASQPRSPQQPSKPSFSANRPAEQPKPAIAPGLSRRSSASNTSLASPSLANTGASVSARNGPGSGTCDACYRRKGRCAMNESVSRCYSCDFHRQECTFTLNSQLGKRKLEETNWEKAFMKRHATSSSGATLGSISEAQSQNSTLTDFQESSPLTTQYIGMTTELEPLLLDYLPLDQYGEGRLAASRIRKFSNDGMYMRMIDGPQAGPDVSSMSVEAIENLVTPFGPSLVEKFFQNLHPTFPVLLEDKFRSLYQARKVDPLLLASIYLVSLKWLDPGPGIQTLRKPDATRLESTALKLLHESVARPHISTIQAGLLLSQKSTLFSPRLMSQLVTAAFELGLHQDCSTWKMETWEKGLRKRLAWALYAQDKWCALAHGRPSHIFTQNWTVPELCPNDFEACYSKGPDSNDPPAAHASGPLLFSRLVTLTIILSDILDTFYTIRATQDLSSTSGDDSTRLILERAKPIQIRLKAWFAGLPPSLKMNSSLDPLDNISHNTDTAANGGLHLAYFATEITLHRCIIRSINPTTTDDYLTHICRSAAKTRLISAMDFVNRLRPNHLRAFWPAAARTNFALIVAFGMLLRITAQTQEEEEFYRCRLREYRWTLEVSKRHAAFLGWVVECLDVMSSVIRGAGLKKPVLEEFMAKAIAPPAPSRGRGRAVRWAAGLTESPGEEEEEEEDGEGEEEEDERGRNRSVESVPTGLRSPATSLSVESRRGSKSGGGGGGVAATPAVERTVMSVADLT</sequence>
<keyword evidence="3" id="KW-0238">DNA-binding</keyword>
<keyword evidence="1" id="KW-0479">Metal-binding</keyword>
<evidence type="ECO:0000313" key="8">
    <source>
        <dbReference type="EMBL" id="WEW60007.1"/>
    </source>
</evidence>
<dbReference type="GO" id="GO:0003677">
    <property type="term" value="F:DNA binding"/>
    <property type="evidence" value="ECO:0007669"/>
    <property type="project" value="UniProtKB-KW"/>
</dbReference>
<organism evidence="8 9">
    <name type="scientific">Emydomyces testavorans</name>
    <dbReference type="NCBI Taxonomy" id="2070801"/>
    <lineage>
        <taxon>Eukaryota</taxon>
        <taxon>Fungi</taxon>
        <taxon>Dikarya</taxon>
        <taxon>Ascomycota</taxon>
        <taxon>Pezizomycotina</taxon>
        <taxon>Eurotiomycetes</taxon>
        <taxon>Eurotiomycetidae</taxon>
        <taxon>Onygenales</taxon>
        <taxon>Nannizziopsiaceae</taxon>
        <taxon>Emydomyces</taxon>
    </lineage>
</organism>
<evidence type="ECO:0000313" key="9">
    <source>
        <dbReference type="Proteomes" id="UP001219355"/>
    </source>
</evidence>
<dbReference type="CDD" id="cd00067">
    <property type="entry name" value="GAL4"/>
    <property type="match status" value="1"/>
</dbReference>
<protein>
    <submittedName>
        <fullName evidence="8">Fungal specific transcription factor</fullName>
    </submittedName>
</protein>
<proteinExistence type="predicted"/>
<keyword evidence="2" id="KW-0805">Transcription regulation</keyword>
<feature type="compositionally biased region" description="Low complexity" evidence="6">
    <location>
        <begin position="10"/>
        <end position="37"/>
    </location>
</feature>
<gene>
    <name evidence="8" type="primary">DAL81</name>
    <name evidence="8" type="ORF">PRK78_005489</name>
</gene>
<dbReference type="InterPro" id="IPR050797">
    <property type="entry name" value="Carb_Metab_Trans_Reg"/>
</dbReference>
<dbReference type="CDD" id="cd12148">
    <property type="entry name" value="fungal_TF_MHR"/>
    <property type="match status" value="1"/>
</dbReference>
<dbReference type="SUPFAM" id="SSF57701">
    <property type="entry name" value="Zn2/Cys6 DNA-binding domain"/>
    <property type="match status" value="1"/>
</dbReference>
<dbReference type="Pfam" id="PF04082">
    <property type="entry name" value="Fungal_trans"/>
    <property type="match status" value="1"/>
</dbReference>
<dbReference type="EMBL" id="CP120629">
    <property type="protein sequence ID" value="WEW60007.1"/>
    <property type="molecule type" value="Genomic_DNA"/>
</dbReference>
<dbReference type="GO" id="GO:0000981">
    <property type="term" value="F:DNA-binding transcription factor activity, RNA polymerase II-specific"/>
    <property type="evidence" value="ECO:0007669"/>
    <property type="project" value="InterPro"/>
</dbReference>
<dbReference type="PANTHER" id="PTHR31668:SF4">
    <property type="entry name" value="TRANSCRIPTIONAL ACTIVATOR PROTEIN DAL81"/>
    <property type="match status" value="1"/>
</dbReference>
<evidence type="ECO:0000256" key="5">
    <source>
        <dbReference type="ARBA" id="ARBA00023242"/>
    </source>
</evidence>
<dbReference type="InterPro" id="IPR036864">
    <property type="entry name" value="Zn2-C6_fun-type_DNA-bd_sf"/>
</dbReference>